<reference evidence="1" key="1">
    <citation type="submission" date="2022-10" db="EMBL/GenBank/DDBJ databases">
        <authorList>
            <person name="Meaden S."/>
        </authorList>
    </citation>
    <scope>NUCLEOTIDE SEQUENCE</scope>
</reference>
<protein>
    <submittedName>
        <fullName evidence="1">Uncharacterized protein</fullName>
    </submittedName>
</protein>
<gene>
    <name evidence="1" type="ORF">ORM20_00091</name>
</gene>
<name>A0A9N6WTY5_9VIRU</name>
<sequence>MSLLTLPEVVSSSSEIEEEKKLNKSFPIVIMLTGNRRDIVIYEHGPLTAEARVNTILRDGLKFEDPRHDQIRFFPPSSIEEIYYGK</sequence>
<proteinExistence type="predicted"/>
<accession>A0A9N6WTY5</accession>
<organism evidence="1">
    <name type="scientific">Ochrobactrum phage ORM_20</name>
    <dbReference type="NCBI Taxonomy" id="2985243"/>
    <lineage>
        <taxon>Viruses</taxon>
    </lineage>
</organism>
<evidence type="ECO:0000313" key="1">
    <source>
        <dbReference type="EMBL" id="CAI3971140.1"/>
    </source>
</evidence>
<dbReference type="EMBL" id="OX359470">
    <property type="protein sequence ID" value="CAI3971140.1"/>
    <property type="molecule type" value="Genomic_DNA"/>
</dbReference>